<dbReference type="InterPro" id="IPR023198">
    <property type="entry name" value="PGP-like_dom2"/>
</dbReference>
<dbReference type="Pfam" id="PF00702">
    <property type="entry name" value="Hydrolase"/>
    <property type="match status" value="1"/>
</dbReference>
<dbReference type="SFLD" id="SFLDS00003">
    <property type="entry name" value="Haloacid_Dehalogenase"/>
    <property type="match status" value="1"/>
</dbReference>
<dbReference type="InterPro" id="IPR006439">
    <property type="entry name" value="HAD-SF_hydro_IA"/>
</dbReference>
<keyword evidence="6" id="KW-1185">Reference proteome</keyword>
<evidence type="ECO:0000313" key="5">
    <source>
        <dbReference type="EMBL" id="MBJ6122437.1"/>
    </source>
</evidence>
<comment type="caution">
    <text evidence="5">The sequence shown here is derived from an EMBL/GenBank/DDBJ whole genome shotgun (WGS) entry which is preliminary data.</text>
</comment>
<evidence type="ECO:0000256" key="1">
    <source>
        <dbReference type="ARBA" id="ARBA00001946"/>
    </source>
</evidence>
<evidence type="ECO:0000313" key="6">
    <source>
        <dbReference type="Proteomes" id="UP000640426"/>
    </source>
</evidence>
<dbReference type="InterPro" id="IPR036412">
    <property type="entry name" value="HAD-like_sf"/>
</dbReference>
<dbReference type="PANTHER" id="PTHR46193">
    <property type="entry name" value="6-PHOSPHOGLUCONATE PHOSPHATASE"/>
    <property type="match status" value="1"/>
</dbReference>
<dbReference type="Gene3D" id="1.10.150.240">
    <property type="entry name" value="Putative phosphatase, domain 2"/>
    <property type="match status" value="1"/>
</dbReference>
<name>A0ABS0XQX8_9SPHN</name>
<dbReference type="InterPro" id="IPR023214">
    <property type="entry name" value="HAD_sf"/>
</dbReference>
<dbReference type="NCBIfam" id="TIGR01509">
    <property type="entry name" value="HAD-SF-IA-v3"/>
    <property type="match status" value="1"/>
</dbReference>
<dbReference type="PANTHER" id="PTHR46193:SF10">
    <property type="entry name" value="6-PHOSPHOGLUCONATE PHOSPHATASE"/>
    <property type="match status" value="1"/>
</dbReference>
<sequence length="229" mass="24236">MKFDAILFDFDGVLIESEEAGNRHLAELLTELGHPTTPAHAMAHFTGLSGDGFLDAVRGWIGGPLPNGFHEARAAEDARVVAEGVDEVIGAAAFVRSLPVSLPRAIVSSSKTHWIDAHLRHLGLRDAFGPHLYSGREHVARGKPEPDLYLHGAAMLGVPIDRCVIIEDSLIGVTGAVKTGAYVIGLTAGTHCAPDHGARLLALGADAVAGDYAEVARLLDHRMEEHATA</sequence>
<dbReference type="Gene3D" id="3.40.50.1000">
    <property type="entry name" value="HAD superfamily/HAD-like"/>
    <property type="match status" value="1"/>
</dbReference>
<evidence type="ECO:0000256" key="3">
    <source>
        <dbReference type="ARBA" id="ARBA00022723"/>
    </source>
</evidence>
<comment type="cofactor">
    <cofactor evidence="1">
        <name>Mg(2+)</name>
        <dbReference type="ChEBI" id="CHEBI:18420"/>
    </cofactor>
</comment>
<dbReference type="SUPFAM" id="SSF56784">
    <property type="entry name" value="HAD-like"/>
    <property type="match status" value="1"/>
</dbReference>
<protein>
    <submittedName>
        <fullName evidence="5">HAD family phosphatase</fullName>
    </submittedName>
</protein>
<proteinExistence type="inferred from homology"/>
<gene>
    <name evidence="5" type="ORF">JAO74_11605</name>
</gene>
<organism evidence="5 6">
    <name type="scientific">Sphingomonas mollis</name>
    <dbReference type="NCBI Taxonomy" id="2795726"/>
    <lineage>
        <taxon>Bacteria</taxon>
        <taxon>Pseudomonadati</taxon>
        <taxon>Pseudomonadota</taxon>
        <taxon>Alphaproteobacteria</taxon>
        <taxon>Sphingomonadales</taxon>
        <taxon>Sphingomonadaceae</taxon>
        <taxon>Sphingomonas</taxon>
    </lineage>
</organism>
<keyword evidence="4" id="KW-0460">Magnesium</keyword>
<dbReference type="SFLD" id="SFLDG01129">
    <property type="entry name" value="C1.5:_HAD__Beta-PGM__Phosphata"/>
    <property type="match status" value="1"/>
</dbReference>
<comment type="similarity">
    <text evidence="2">Belongs to the HAD-like hydrolase superfamily. CbbY/CbbZ/Gph/YieH family.</text>
</comment>
<keyword evidence="3" id="KW-0479">Metal-binding</keyword>
<reference evidence="6" key="1">
    <citation type="submission" date="2020-12" db="EMBL/GenBank/DDBJ databases">
        <title>Hymenobacter sp.</title>
        <authorList>
            <person name="Kim M.K."/>
        </authorList>
    </citation>
    <scope>NUCLEOTIDE SEQUENCE [LARGE SCALE GENOMIC DNA]</scope>
    <source>
        <strain evidence="6">BT553</strain>
    </source>
</reference>
<dbReference type="RefSeq" id="WP_199038095.1">
    <property type="nucleotide sequence ID" value="NZ_JAELXS010000006.1"/>
</dbReference>
<evidence type="ECO:0000256" key="4">
    <source>
        <dbReference type="ARBA" id="ARBA00022842"/>
    </source>
</evidence>
<dbReference type="InterPro" id="IPR051600">
    <property type="entry name" value="Beta-PGM-like"/>
</dbReference>
<dbReference type="Proteomes" id="UP000640426">
    <property type="component" value="Unassembled WGS sequence"/>
</dbReference>
<accession>A0ABS0XQX8</accession>
<evidence type="ECO:0000256" key="2">
    <source>
        <dbReference type="ARBA" id="ARBA00006171"/>
    </source>
</evidence>
<dbReference type="EMBL" id="JAELXS010000006">
    <property type="protein sequence ID" value="MBJ6122437.1"/>
    <property type="molecule type" value="Genomic_DNA"/>
</dbReference>